<accession>Q8MVN1</accession>
<feature type="region of interest" description="Disordered" evidence="1">
    <location>
        <begin position="115"/>
        <end position="173"/>
    </location>
</feature>
<reference evidence="2" key="1">
    <citation type="journal article" date="2002" name="Development">
        <title>A molecular analysis of ascidian metamorphosis reveals activation of an innate immune response.</title>
        <authorList>
            <person name="Davidson B."/>
            <person name="Swalla B.J."/>
        </authorList>
    </citation>
    <scope>NUCLEOTIDE SEQUENCE</scope>
</reference>
<dbReference type="GO" id="GO:0031398">
    <property type="term" value="P:positive regulation of protein ubiquitination"/>
    <property type="evidence" value="ECO:0007669"/>
    <property type="project" value="TreeGrafter"/>
</dbReference>
<dbReference type="SMART" id="SM00238">
    <property type="entry name" value="BIR"/>
    <property type="match status" value="1"/>
</dbReference>
<dbReference type="Pfam" id="PF00653">
    <property type="entry name" value="BIR"/>
    <property type="match status" value="1"/>
</dbReference>
<dbReference type="GO" id="GO:0061630">
    <property type="term" value="F:ubiquitin protein ligase activity"/>
    <property type="evidence" value="ECO:0007669"/>
    <property type="project" value="TreeGrafter"/>
</dbReference>
<gene>
    <name evidence="2" type="primary">iap</name>
</gene>
<name>Q8MVN1_BOLVI</name>
<feature type="compositionally biased region" description="Polar residues" evidence="1">
    <location>
        <begin position="155"/>
        <end position="173"/>
    </location>
</feature>
<evidence type="ECO:0000256" key="1">
    <source>
        <dbReference type="SAM" id="MobiDB-lite"/>
    </source>
</evidence>
<proteinExistence type="evidence at transcript level"/>
<dbReference type="PANTHER" id="PTHR10044">
    <property type="entry name" value="INHIBITOR OF APOPTOSIS"/>
    <property type="match status" value="1"/>
</dbReference>
<dbReference type="GO" id="GO:0051726">
    <property type="term" value="P:regulation of cell cycle"/>
    <property type="evidence" value="ECO:0007669"/>
    <property type="project" value="TreeGrafter"/>
</dbReference>
<feature type="compositionally biased region" description="Low complexity" evidence="1">
    <location>
        <begin position="116"/>
        <end position="127"/>
    </location>
</feature>
<dbReference type="SUPFAM" id="SSF57924">
    <property type="entry name" value="Inhibitor of apoptosis (IAP) repeat"/>
    <property type="match status" value="1"/>
</dbReference>
<evidence type="ECO:0000313" key="2">
    <source>
        <dbReference type="EMBL" id="AAM76110.1"/>
    </source>
</evidence>
<protein>
    <submittedName>
        <fullName evidence="2">Inhibitor of apoptosis protein-like protein</fullName>
    </submittedName>
</protein>
<organism evidence="2">
    <name type="scientific">Boltenia villosa</name>
    <name type="common">Spiny-headed tunicate</name>
    <name type="synonym">Cynthia villosa</name>
    <dbReference type="NCBI Taxonomy" id="63515"/>
    <lineage>
        <taxon>Eukaryota</taxon>
        <taxon>Metazoa</taxon>
        <taxon>Chordata</taxon>
        <taxon>Tunicata</taxon>
        <taxon>Ascidiacea</taxon>
        <taxon>Stolidobranchia</taxon>
        <taxon>Pyuridae</taxon>
        <taxon>Boltenia</taxon>
    </lineage>
</organism>
<sequence>MESHHRPEMSRNHPIKPNHIPASTGGRQTPFSNDKDLMFPCDHPTNASFGDDRKRLQTFSNWPNRIKATPQEIAEAGFYYLGERDRCKCFYCNGGLQNWDKYDDPWMEHAKWFPKSTTSRSPYSSPSDGLYRKTRSPRKASARYPVTRPPCEGTLTESSPPQEMGGDSTNSIRYSPAEIDNELLPPKGNCPFLIGAQPCAGEGKNVPGRDPGK</sequence>
<dbReference type="EMBL" id="AF483030">
    <property type="protein sequence ID" value="AAM76110.1"/>
    <property type="molecule type" value="mRNA"/>
</dbReference>
<dbReference type="PROSITE" id="PS50143">
    <property type="entry name" value="BIR_REPEAT_2"/>
    <property type="match status" value="1"/>
</dbReference>
<dbReference type="GO" id="GO:0043027">
    <property type="term" value="F:cysteine-type endopeptidase inhibitor activity involved in apoptotic process"/>
    <property type="evidence" value="ECO:0007669"/>
    <property type="project" value="TreeGrafter"/>
</dbReference>
<feature type="compositionally biased region" description="Basic and acidic residues" evidence="1">
    <location>
        <begin position="1"/>
        <end position="11"/>
    </location>
</feature>
<feature type="compositionally biased region" description="Basic residues" evidence="1">
    <location>
        <begin position="132"/>
        <end position="141"/>
    </location>
</feature>
<dbReference type="Gene3D" id="1.10.1170.10">
    <property type="entry name" value="Inhibitor Of Apoptosis Protein (2mihbC-IAP-1), Chain A"/>
    <property type="match status" value="1"/>
</dbReference>
<dbReference type="GO" id="GO:0043066">
    <property type="term" value="P:negative regulation of apoptotic process"/>
    <property type="evidence" value="ECO:0007669"/>
    <property type="project" value="TreeGrafter"/>
</dbReference>
<dbReference type="GO" id="GO:0005737">
    <property type="term" value="C:cytoplasm"/>
    <property type="evidence" value="ECO:0007669"/>
    <property type="project" value="TreeGrafter"/>
</dbReference>
<dbReference type="InterPro" id="IPR050784">
    <property type="entry name" value="IAP"/>
</dbReference>
<dbReference type="AlphaFoldDB" id="Q8MVN1"/>
<dbReference type="InterPro" id="IPR001370">
    <property type="entry name" value="BIR_rpt"/>
</dbReference>
<feature type="region of interest" description="Disordered" evidence="1">
    <location>
        <begin position="1"/>
        <end position="33"/>
    </location>
</feature>
<dbReference type="GO" id="GO:0005634">
    <property type="term" value="C:nucleus"/>
    <property type="evidence" value="ECO:0007669"/>
    <property type="project" value="TreeGrafter"/>
</dbReference>
<dbReference type="CDD" id="cd00022">
    <property type="entry name" value="BIR"/>
    <property type="match status" value="1"/>
</dbReference>
<dbReference type="PANTHER" id="PTHR10044:SF139">
    <property type="entry name" value="DEATH-ASSOCIATED INHIBITOR OF APOPTOSIS 2"/>
    <property type="match status" value="1"/>
</dbReference>